<evidence type="ECO:0000313" key="2">
    <source>
        <dbReference type="EMBL" id="PYC74892.1"/>
    </source>
</evidence>
<name>A0A2V4MXG1_9ACTN</name>
<dbReference type="InterPro" id="IPR001646">
    <property type="entry name" value="5peptide_repeat"/>
</dbReference>
<feature type="transmembrane region" description="Helical" evidence="1">
    <location>
        <begin position="25"/>
        <end position="45"/>
    </location>
</feature>
<keyword evidence="1" id="KW-1133">Transmembrane helix</keyword>
<proteinExistence type="predicted"/>
<dbReference type="InterPro" id="IPR051082">
    <property type="entry name" value="Pentapeptide-BTB/POZ_domain"/>
</dbReference>
<sequence>MVPHRGDGGSVARTDEKRPSRPQTAIAIAAVLLAVVAVFLLLWRGPWVLDRLQLGHLGKDDGPRATVVAGFRTALAALVVGTVGVGGLYFTAKTLQHTRDKDRKQEELTREGQVTDRYIKAVGLLATSDEKAITARMAGVYALQRIMRDSEKDHDTIVQLLAAFIRQSSPMPPPEPVGTTTTAARRMVPDDVQAALTVLAHRPEREEQFRIDLSNADLSGAELATARLEGATFVGSRLDRASLTGARLRKANLWKASLEGAVADGADLSNTSLEEANLTTADLTGADLRESTLRSAILHFAHLTRAKLDGADLMEAQLMAADGTAIAITDGPQQLLKARRVTRATLLNPGLAADPELARHIEACDHEYLGG</sequence>
<dbReference type="Gene3D" id="2.160.20.80">
    <property type="entry name" value="E3 ubiquitin-protein ligase SopA"/>
    <property type="match status" value="1"/>
</dbReference>
<dbReference type="AlphaFoldDB" id="A0A2V4MXG1"/>
<dbReference type="Proteomes" id="UP000248039">
    <property type="component" value="Unassembled WGS sequence"/>
</dbReference>
<gene>
    <name evidence="2" type="ORF">C7C46_23710</name>
</gene>
<organism evidence="2 3">
    <name type="scientific">Streptomyces tateyamensis</name>
    <dbReference type="NCBI Taxonomy" id="565073"/>
    <lineage>
        <taxon>Bacteria</taxon>
        <taxon>Bacillati</taxon>
        <taxon>Actinomycetota</taxon>
        <taxon>Actinomycetes</taxon>
        <taxon>Kitasatosporales</taxon>
        <taxon>Streptomycetaceae</taxon>
        <taxon>Streptomyces</taxon>
    </lineage>
</organism>
<dbReference type="Pfam" id="PF00805">
    <property type="entry name" value="Pentapeptide"/>
    <property type="match status" value="2"/>
</dbReference>
<evidence type="ECO:0000256" key="1">
    <source>
        <dbReference type="SAM" id="Phobius"/>
    </source>
</evidence>
<comment type="caution">
    <text evidence="2">The sequence shown here is derived from an EMBL/GenBank/DDBJ whole genome shotgun (WGS) entry which is preliminary data.</text>
</comment>
<dbReference type="PANTHER" id="PTHR14136:SF17">
    <property type="entry name" value="BTB_POZ DOMAIN-CONTAINING PROTEIN KCTD9"/>
    <property type="match status" value="1"/>
</dbReference>
<keyword evidence="1" id="KW-0812">Transmembrane</keyword>
<reference evidence="2 3" key="1">
    <citation type="submission" date="2018-03" db="EMBL/GenBank/DDBJ databases">
        <title>Bioinformatic expansion and discovery of thiopeptide antibiotics.</title>
        <authorList>
            <person name="Schwalen C.J."/>
            <person name="Hudson G.A."/>
            <person name="Mitchell D.A."/>
        </authorList>
    </citation>
    <scope>NUCLEOTIDE SEQUENCE [LARGE SCALE GENOMIC DNA]</scope>
    <source>
        <strain evidence="2 3">ATCC 21389</strain>
    </source>
</reference>
<accession>A0A2V4MXG1</accession>
<dbReference type="PANTHER" id="PTHR14136">
    <property type="entry name" value="BTB_POZ DOMAIN-CONTAINING PROTEIN KCTD9"/>
    <property type="match status" value="1"/>
</dbReference>
<dbReference type="EMBL" id="PYBW01000091">
    <property type="protein sequence ID" value="PYC74892.1"/>
    <property type="molecule type" value="Genomic_DNA"/>
</dbReference>
<protein>
    <submittedName>
        <fullName evidence="2">Pentapeptide repeat-containing protein</fullName>
    </submittedName>
</protein>
<feature type="transmembrane region" description="Helical" evidence="1">
    <location>
        <begin position="65"/>
        <end position="91"/>
    </location>
</feature>
<dbReference type="OrthoDB" id="4563217at2"/>
<keyword evidence="1" id="KW-0472">Membrane</keyword>
<evidence type="ECO:0000313" key="3">
    <source>
        <dbReference type="Proteomes" id="UP000248039"/>
    </source>
</evidence>
<dbReference type="SUPFAM" id="SSF141571">
    <property type="entry name" value="Pentapeptide repeat-like"/>
    <property type="match status" value="1"/>
</dbReference>
<keyword evidence="3" id="KW-1185">Reference proteome</keyword>